<evidence type="ECO:0000313" key="2">
    <source>
        <dbReference type="Proteomes" id="UP000638263"/>
    </source>
</evidence>
<dbReference type="SUPFAM" id="SSF56024">
    <property type="entry name" value="Phospholipase D/nuclease"/>
    <property type="match status" value="1"/>
</dbReference>
<name>A0A917RXW5_9NOCA</name>
<gene>
    <name evidence="1" type="ORF">GCM10011588_64660</name>
</gene>
<proteinExistence type="predicted"/>
<evidence type="ECO:0000313" key="1">
    <source>
        <dbReference type="EMBL" id="GGL40933.1"/>
    </source>
</evidence>
<dbReference type="RefSeq" id="WP_063000532.1">
    <property type="nucleotide sequence ID" value="NZ_BMMH01000027.1"/>
</dbReference>
<keyword evidence="2" id="KW-1185">Reference proteome</keyword>
<reference evidence="1" key="1">
    <citation type="journal article" date="2014" name="Int. J. Syst. Evol. Microbiol.">
        <title>Complete genome sequence of Corynebacterium casei LMG S-19264T (=DSM 44701T), isolated from a smear-ripened cheese.</title>
        <authorList>
            <consortium name="US DOE Joint Genome Institute (JGI-PGF)"/>
            <person name="Walter F."/>
            <person name="Albersmeier A."/>
            <person name="Kalinowski J."/>
            <person name="Ruckert C."/>
        </authorList>
    </citation>
    <scope>NUCLEOTIDE SEQUENCE</scope>
    <source>
        <strain evidence="1">CGMCC 4.3508</strain>
    </source>
</reference>
<evidence type="ECO:0008006" key="3">
    <source>
        <dbReference type="Google" id="ProtNLM"/>
    </source>
</evidence>
<dbReference type="Proteomes" id="UP000638263">
    <property type="component" value="Unassembled WGS sequence"/>
</dbReference>
<dbReference type="AlphaFoldDB" id="A0A917RXW5"/>
<organism evidence="1 2">
    <name type="scientific">Nocardia jinanensis</name>
    <dbReference type="NCBI Taxonomy" id="382504"/>
    <lineage>
        <taxon>Bacteria</taxon>
        <taxon>Bacillati</taxon>
        <taxon>Actinomycetota</taxon>
        <taxon>Actinomycetes</taxon>
        <taxon>Mycobacteriales</taxon>
        <taxon>Nocardiaceae</taxon>
        <taxon>Nocardia</taxon>
    </lineage>
</organism>
<sequence length="281" mass="32068">MVNGTLRASQTDSVARGIVDPRQLRCWFDRGVHIYLHPWLHAKLIAAELGDERFATVIGSANVSQHSEHSLEEAAVVLHQPEVYQQAHQQIEDWIADAHPLTRVWLDRAEQRFRPQTPRKRPPPEPRPVTLSNERLMISYTYPDEHHDDPVVDAVAAELGNATDPPERWRWPEDPTVDLQIGDTLVLIPLRDDEEDWESIAQHRRTEPPARVLALVSSRGHTTVLYRFAEDRKPTTVARLRKTLPDGQFGLDRVSTSREVNNEILDLFPLKDPTLLGTGSR</sequence>
<dbReference type="EMBL" id="BMMH01000027">
    <property type="protein sequence ID" value="GGL40933.1"/>
    <property type="molecule type" value="Genomic_DNA"/>
</dbReference>
<comment type="caution">
    <text evidence="1">The sequence shown here is derived from an EMBL/GenBank/DDBJ whole genome shotgun (WGS) entry which is preliminary data.</text>
</comment>
<reference evidence="1" key="2">
    <citation type="submission" date="2020-09" db="EMBL/GenBank/DDBJ databases">
        <authorList>
            <person name="Sun Q."/>
            <person name="Zhou Y."/>
        </authorList>
    </citation>
    <scope>NUCLEOTIDE SEQUENCE</scope>
    <source>
        <strain evidence="1">CGMCC 4.3508</strain>
    </source>
</reference>
<protein>
    <recommendedName>
        <fullName evidence="3">Phospholipase D-like domain-containing protein</fullName>
    </recommendedName>
</protein>
<accession>A0A917RXW5</accession>